<dbReference type="PROSITE" id="PS50263">
    <property type="entry name" value="CN_HYDROLASE"/>
    <property type="match status" value="1"/>
</dbReference>
<dbReference type="GO" id="GO:0016811">
    <property type="term" value="F:hydrolase activity, acting on carbon-nitrogen (but not peptide) bonds, in linear amides"/>
    <property type="evidence" value="ECO:0007669"/>
    <property type="project" value="TreeGrafter"/>
</dbReference>
<sequence length="270" mass="30082">MRSVKAALIVQNCIAGNFKKNLESSLSFISSAALQGADIIVFPEMNLTGYVSGPDIVSICQPISKDIVTLFLNMAQDLKITILVGLAEKTPDKKIYASHLVFKPSGSFECYRKIHTSPFEKKYFTPGNKISVFKSQGLNFGVQLCYDAHFPELSLAMALKKADIIFIPHASPRGSSQEKYDSWLRHLRARAFDNGLYIAACNQTGDNTKGLLFPGISLLIGPDGNVIYKSIDGAEGIHMIRIEKELLNKTRSHKMKYFLPNRRCDLFKNI</sequence>
<dbReference type="InterPro" id="IPR050345">
    <property type="entry name" value="Aliph_Amidase/BUP"/>
</dbReference>
<organism evidence="3 4">
    <name type="scientific">Desulfobacula phenolica</name>
    <dbReference type="NCBI Taxonomy" id="90732"/>
    <lineage>
        <taxon>Bacteria</taxon>
        <taxon>Pseudomonadati</taxon>
        <taxon>Thermodesulfobacteriota</taxon>
        <taxon>Desulfobacteria</taxon>
        <taxon>Desulfobacterales</taxon>
        <taxon>Desulfobacteraceae</taxon>
        <taxon>Desulfobacula</taxon>
    </lineage>
</organism>
<feature type="domain" description="CN hydrolase" evidence="2">
    <location>
        <begin position="4"/>
        <end position="244"/>
    </location>
</feature>
<dbReference type="Pfam" id="PF00795">
    <property type="entry name" value="CN_hydrolase"/>
    <property type="match status" value="1"/>
</dbReference>
<dbReference type="Gene3D" id="3.60.110.10">
    <property type="entry name" value="Carbon-nitrogen hydrolase"/>
    <property type="match status" value="1"/>
</dbReference>
<dbReference type="SUPFAM" id="SSF56317">
    <property type="entry name" value="Carbon-nitrogen hydrolase"/>
    <property type="match status" value="1"/>
</dbReference>
<evidence type="ECO:0000256" key="1">
    <source>
        <dbReference type="ARBA" id="ARBA00022801"/>
    </source>
</evidence>
<dbReference type="RefSeq" id="WP_092231472.1">
    <property type="nucleotide sequence ID" value="NZ_FNLL01000003.1"/>
</dbReference>
<dbReference type="AlphaFoldDB" id="A0A1H2EJ86"/>
<gene>
    <name evidence="3" type="ORF">SAMN04487931_103158</name>
</gene>
<reference evidence="4" key="1">
    <citation type="submission" date="2016-10" db="EMBL/GenBank/DDBJ databases">
        <authorList>
            <person name="Varghese N."/>
            <person name="Submissions S."/>
        </authorList>
    </citation>
    <scope>NUCLEOTIDE SEQUENCE [LARGE SCALE GENOMIC DNA]</scope>
    <source>
        <strain evidence="4">DSM 3384</strain>
    </source>
</reference>
<evidence type="ECO:0000313" key="4">
    <source>
        <dbReference type="Proteomes" id="UP000199608"/>
    </source>
</evidence>
<dbReference type="InterPro" id="IPR036526">
    <property type="entry name" value="C-N_Hydrolase_sf"/>
</dbReference>
<dbReference type="EMBL" id="FNLL01000003">
    <property type="protein sequence ID" value="SDT95124.1"/>
    <property type="molecule type" value="Genomic_DNA"/>
</dbReference>
<dbReference type="PANTHER" id="PTHR43674:SF2">
    <property type="entry name" value="BETA-UREIDOPROPIONASE"/>
    <property type="match status" value="1"/>
</dbReference>
<proteinExistence type="predicted"/>
<evidence type="ECO:0000313" key="3">
    <source>
        <dbReference type="EMBL" id="SDT95124.1"/>
    </source>
</evidence>
<dbReference type="PANTHER" id="PTHR43674">
    <property type="entry name" value="NITRILASE C965.09-RELATED"/>
    <property type="match status" value="1"/>
</dbReference>
<keyword evidence="4" id="KW-1185">Reference proteome</keyword>
<keyword evidence="1" id="KW-0378">Hydrolase</keyword>
<dbReference type="InterPro" id="IPR003010">
    <property type="entry name" value="C-N_Hydrolase"/>
</dbReference>
<evidence type="ECO:0000259" key="2">
    <source>
        <dbReference type="PROSITE" id="PS50263"/>
    </source>
</evidence>
<accession>A0A1H2EJ86</accession>
<dbReference type="Proteomes" id="UP000199608">
    <property type="component" value="Unassembled WGS sequence"/>
</dbReference>
<protein>
    <submittedName>
        <fullName evidence="3">N-carbamoylputrescine amidase</fullName>
    </submittedName>
</protein>
<name>A0A1H2EJ86_9BACT</name>